<keyword evidence="3" id="KW-1185">Reference proteome</keyword>
<evidence type="ECO:0000313" key="3">
    <source>
        <dbReference type="Proteomes" id="UP000286974"/>
    </source>
</evidence>
<accession>A0A401FKX1</accession>
<evidence type="ECO:0008006" key="4">
    <source>
        <dbReference type="Google" id="ProtNLM"/>
    </source>
</evidence>
<sequence>MANVKIVTDSSAQLSEEEIKDFGITVIPLTVMIDETVYVDGETITREEFVKQMITADNLPKTSQPPVGRFVDAFNDLGKDGSQVLCINMMEGLSGTVNAARQAATLSTSEVTVLDSGNTDRGLGFQVVRAGEMAKAGNTVDEILVELEKVRIHTKMYMGVMNLDNIVKGGRLHPFVGAITNLLNIKIVLSVYDGDLKVVSKVRGMKSMKKYFNNAIDDIKKNGAIQAINISYVNSTEFISEVADKVKQTFTDVPFLYRVTSPVITTHAGEGAFALFYLEDY</sequence>
<dbReference type="PROSITE" id="PS51482">
    <property type="entry name" value="DEGV"/>
    <property type="match status" value="1"/>
</dbReference>
<dbReference type="GO" id="GO:0008289">
    <property type="term" value="F:lipid binding"/>
    <property type="evidence" value="ECO:0007669"/>
    <property type="project" value="UniProtKB-KW"/>
</dbReference>
<dbReference type="Gene3D" id="3.40.50.10170">
    <property type="match status" value="1"/>
</dbReference>
<gene>
    <name evidence="2" type="ORF">NBRC111893_1176</name>
</gene>
<comment type="caution">
    <text evidence="2">The sequence shown here is derived from an EMBL/GenBank/DDBJ whole genome shotgun (WGS) entry which is preliminary data.</text>
</comment>
<name>A0A401FKX1_9LACO</name>
<keyword evidence="1" id="KW-0446">Lipid-binding</keyword>
<dbReference type="PANTHER" id="PTHR33434:SF8">
    <property type="entry name" value="DEGV DOMAIN-CONTAINING PROTEIN SPR1019"/>
    <property type="match status" value="1"/>
</dbReference>
<evidence type="ECO:0000313" key="2">
    <source>
        <dbReference type="EMBL" id="GAY73030.1"/>
    </source>
</evidence>
<dbReference type="InterPro" id="IPR050270">
    <property type="entry name" value="DegV_domain_contain"/>
</dbReference>
<proteinExistence type="predicted"/>
<dbReference type="EMBL" id="BEXA01000002">
    <property type="protein sequence ID" value="GAY73030.1"/>
    <property type="molecule type" value="Genomic_DNA"/>
</dbReference>
<dbReference type="PANTHER" id="PTHR33434">
    <property type="entry name" value="DEGV DOMAIN-CONTAINING PROTEIN DR_1986-RELATED"/>
    <property type="match status" value="1"/>
</dbReference>
<dbReference type="InterPro" id="IPR003797">
    <property type="entry name" value="DegV"/>
</dbReference>
<protein>
    <recommendedName>
        <fullName evidence="4">DegV family protein</fullName>
    </recommendedName>
</protein>
<reference evidence="2 3" key="1">
    <citation type="submission" date="2017-11" db="EMBL/GenBank/DDBJ databases">
        <title>Draft Genome Sequence of Lactobacillus curieae NBRC 111893 isolated from Koso, a Japanese sugar-Vegetable Fermented Beverage.</title>
        <authorList>
            <person name="Chiou T.Y."/>
            <person name="Oshima K."/>
            <person name="Suda W."/>
            <person name="Hattori M."/>
            <person name="Takahashi T."/>
        </authorList>
    </citation>
    <scope>NUCLEOTIDE SEQUENCE [LARGE SCALE GENOMIC DNA]</scope>
    <source>
        <strain evidence="2 3">NBRC111893</strain>
    </source>
</reference>
<dbReference type="AlphaFoldDB" id="A0A401FKX1"/>
<dbReference type="Proteomes" id="UP000286974">
    <property type="component" value="Unassembled WGS sequence"/>
</dbReference>
<dbReference type="Gene3D" id="3.30.1180.10">
    <property type="match status" value="1"/>
</dbReference>
<evidence type="ECO:0000256" key="1">
    <source>
        <dbReference type="ARBA" id="ARBA00023121"/>
    </source>
</evidence>
<dbReference type="OrthoDB" id="5429275at2"/>
<dbReference type="STRING" id="1138822.PL11_009220"/>
<dbReference type="NCBIfam" id="TIGR00762">
    <property type="entry name" value="DegV"/>
    <property type="match status" value="1"/>
</dbReference>
<dbReference type="SUPFAM" id="SSF82549">
    <property type="entry name" value="DAK1/DegV-like"/>
    <property type="match status" value="1"/>
</dbReference>
<dbReference type="Pfam" id="PF02645">
    <property type="entry name" value="DegV"/>
    <property type="match status" value="1"/>
</dbReference>
<dbReference type="InterPro" id="IPR043168">
    <property type="entry name" value="DegV_C"/>
</dbReference>
<organism evidence="2 3">
    <name type="scientific">Lentilactobacillus kosonis</name>
    <dbReference type="NCBI Taxonomy" id="2810561"/>
    <lineage>
        <taxon>Bacteria</taxon>
        <taxon>Bacillati</taxon>
        <taxon>Bacillota</taxon>
        <taxon>Bacilli</taxon>
        <taxon>Lactobacillales</taxon>
        <taxon>Lactobacillaceae</taxon>
        <taxon>Lentilactobacillus</taxon>
    </lineage>
</organism>
<dbReference type="RefSeq" id="WP_125008183.1">
    <property type="nucleotide sequence ID" value="NZ_BEXA01000002.1"/>
</dbReference>